<evidence type="ECO:0000256" key="1">
    <source>
        <dbReference type="ARBA" id="ARBA00022737"/>
    </source>
</evidence>
<dbReference type="PANTHER" id="PTHR45586">
    <property type="entry name" value="TPR REPEAT-CONTAINING PROTEIN PA4667"/>
    <property type="match status" value="1"/>
</dbReference>
<dbReference type="Pfam" id="PF13174">
    <property type="entry name" value="TPR_6"/>
    <property type="match status" value="1"/>
</dbReference>
<name>A0A127F6D5_STEDE</name>
<protein>
    <recommendedName>
        <fullName evidence="5">Tetratricopeptide repeat protein</fullName>
    </recommendedName>
</protein>
<gene>
    <name evidence="3" type="ORF">ACG33_02525</name>
</gene>
<dbReference type="RefSeq" id="WP_066918426.1">
    <property type="nucleotide sequence ID" value="NZ_CP011971.1"/>
</dbReference>
<sequence length="525" mass="57856">MLPADPDALVLGAEVALQRGRYLDASRAYVRAALASEDETVAEQAARLAYEHEQWTQVLAAADRWLALNPTNEEAQRFAAFAALHLYRIDTAEEHLGILLNTAFISPQAGFLALLPQLVEEASPSAATAVLQRLVPRFDDMTEAHYALAQAAIRSDNYALARVHARRARELGAYWAPAGLLLARVQMLQGETDAALATARTVIAQEDLDVYRLEYALMLLQAGEETEGRRQLLALSDSETAGAMVERALADIDFQLGNRSAAARRFGHLVSTGRFVYESLFYLGALAEQQDNPEDALQFYERVTGGDMAMASQARAARLKAQREGLEAGLVHLREFAATRPQYRIDTLVAQASLRGSNADSAGALALLDTALQDYPDSIELRFARVFQLEKTDKVAESVAALRKIVADRPGDPTAENALGYTLVDRTRAYQEGFGLIERALAQAPDNGAVLDSMGWALHRLGRHVEALKYLEQARGRIDDPELDLHLGAVLLALDRKAEAREVWRQASERYPDNAELKRQLQKLE</sequence>
<keyword evidence="4" id="KW-1185">Reference proteome</keyword>
<keyword evidence="2" id="KW-0802">TPR repeat</keyword>
<proteinExistence type="predicted"/>
<dbReference type="InterPro" id="IPR011990">
    <property type="entry name" value="TPR-like_helical_dom_sf"/>
</dbReference>
<dbReference type="Gene3D" id="1.25.40.10">
    <property type="entry name" value="Tetratricopeptide repeat domain"/>
    <property type="match status" value="3"/>
</dbReference>
<dbReference type="SUPFAM" id="SSF48452">
    <property type="entry name" value="TPR-like"/>
    <property type="match status" value="3"/>
</dbReference>
<dbReference type="SMART" id="SM00028">
    <property type="entry name" value="TPR"/>
    <property type="match status" value="5"/>
</dbReference>
<dbReference type="PANTHER" id="PTHR45586:SF1">
    <property type="entry name" value="LIPOPOLYSACCHARIDE ASSEMBLY PROTEIN B"/>
    <property type="match status" value="1"/>
</dbReference>
<dbReference type="AlphaFoldDB" id="A0A127F6D5"/>
<evidence type="ECO:0000256" key="2">
    <source>
        <dbReference type="ARBA" id="ARBA00022803"/>
    </source>
</evidence>
<reference evidence="3 4" key="1">
    <citation type="submission" date="2015-06" db="EMBL/GenBank/DDBJ databases">
        <title>A Comprehensive Approach to Explore the Metabolic and Phylogenetic Diversity of Bacterial Steroid Degradation in the Environment: Testosterone as an Example.</title>
        <authorList>
            <person name="Yang F.-C."/>
            <person name="Chen Y.-L."/>
            <person name="Yu C.-P."/>
            <person name="Tang S.-L."/>
            <person name="Wang P.-H."/>
            <person name="Ismail W."/>
            <person name="Wang C.-H."/>
            <person name="Yang C.-Y."/>
            <person name="Chiang Y.-R."/>
        </authorList>
    </citation>
    <scope>NUCLEOTIDE SEQUENCE [LARGE SCALE GENOMIC DNA]</scope>
    <source>
        <strain evidence="3 4">DSM 18526</strain>
    </source>
</reference>
<dbReference type="InterPro" id="IPR051012">
    <property type="entry name" value="CellSynth/LPSAsmb/PSIAsmb"/>
</dbReference>
<keyword evidence="1" id="KW-0677">Repeat</keyword>
<dbReference type="KEGG" id="sdf:ACG33_02525"/>
<dbReference type="Proteomes" id="UP000070250">
    <property type="component" value="Chromosome"/>
</dbReference>
<accession>A0A127F6D5</accession>
<dbReference type="Pfam" id="PF13432">
    <property type="entry name" value="TPR_16"/>
    <property type="match status" value="1"/>
</dbReference>
<dbReference type="InterPro" id="IPR019734">
    <property type="entry name" value="TPR_rpt"/>
</dbReference>
<organism evidence="3 4">
    <name type="scientific">Steroidobacter denitrificans</name>
    <dbReference type="NCBI Taxonomy" id="465721"/>
    <lineage>
        <taxon>Bacteria</taxon>
        <taxon>Pseudomonadati</taxon>
        <taxon>Pseudomonadota</taxon>
        <taxon>Gammaproteobacteria</taxon>
        <taxon>Steroidobacterales</taxon>
        <taxon>Steroidobacteraceae</taxon>
        <taxon>Steroidobacter</taxon>
    </lineage>
</organism>
<dbReference type="STRING" id="465721.ACG33_02525"/>
<evidence type="ECO:0000313" key="3">
    <source>
        <dbReference type="EMBL" id="AMN46003.1"/>
    </source>
</evidence>
<evidence type="ECO:0008006" key="5">
    <source>
        <dbReference type="Google" id="ProtNLM"/>
    </source>
</evidence>
<evidence type="ECO:0000313" key="4">
    <source>
        <dbReference type="Proteomes" id="UP000070250"/>
    </source>
</evidence>
<dbReference type="EMBL" id="CP011971">
    <property type="protein sequence ID" value="AMN46003.1"/>
    <property type="molecule type" value="Genomic_DNA"/>
</dbReference>